<dbReference type="Proteomes" id="UP000485058">
    <property type="component" value="Unassembled WGS sequence"/>
</dbReference>
<evidence type="ECO:0000313" key="2">
    <source>
        <dbReference type="EMBL" id="GFH07210.1"/>
    </source>
</evidence>
<dbReference type="InterPro" id="IPR000477">
    <property type="entry name" value="RT_dom"/>
</dbReference>
<feature type="non-terminal residue" evidence="2">
    <location>
        <position position="94"/>
    </location>
</feature>
<dbReference type="AlphaFoldDB" id="A0A699YAM4"/>
<evidence type="ECO:0000259" key="1">
    <source>
        <dbReference type="PROSITE" id="PS50878"/>
    </source>
</evidence>
<dbReference type="Pfam" id="PF00078">
    <property type="entry name" value="RVT_1"/>
    <property type="match status" value="1"/>
</dbReference>
<dbReference type="PROSITE" id="PS50878">
    <property type="entry name" value="RT_POL"/>
    <property type="match status" value="1"/>
</dbReference>
<proteinExistence type="predicted"/>
<feature type="non-terminal residue" evidence="2">
    <location>
        <position position="1"/>
    </location>
</feature>
<accession>A0A699YAM4</accession>
<organism evidence="2 3">
    <name type="scientific">Haematococcus lacustris</name>
    <name type="common">Green alga</name>
    <name type="synonym">Haematococcus pluvialis</name>
    <dbReference type="NCBI Taxonomy" id="44745"/>
    <lineage>
        <taxon>Eukaryota</taxon>
        <taxon>Viridiplantae</taxon>
        <taxon>Chlorophyta</taxon>
        <taxon>core chlorophytes</taxon>
        <taxon>Chlorophyceae</taxon>
        <taxon>CS clade</taxon>
        <taxon>Chlamydomonadales</taxon>
        <taxon>Haematococcaceae</taxon>
        <taxon>Haematococcus</taxon>
    </lineage>
</organism>
<name>A0A699YAM4_HAELA</name>
<keyword evidence="3" id="KW-1185">Reference proteome</keyword>
<evidence type="ECO:0000313" key="3">
    <source>
        <dbReference type="Proteomes" id="UP000485058"/>
    </source>
</evidence>
<comment type="caution">
    <text evidence="2">The sequence shown here is derived from an EMBL/GenBank/DDBJ whole genome shotgun (WGS) entry which is preliminary data.</text>
</comment>
<feature type="domain" description="Reverse transcriptase" evidence="1">
    <location>
        <begin position="1"/>
        <end position="94"/>
    </location>
</feature>
<dbReference type="EMBL" id="BLLF01000081">
    <property type="protein sequence ID" value="GFH07210.1"/>
    <property type="molecule type" value="Genomic_DNA"/>
</dbReference>
<reference evidence="2 3" key="1">
    <citation type="submission" date="2020-02" db="EMBL/GenBank/DDBJ databases">
        <title>Draft genome sequence of Haematococcus lacustris strain NIES-144.</title>
        <authorList>
            <person name="Morimoto D."/>
            <person name="Nakagawa S."/>
            <person name="Yoshida T."/>
            <person name="Sawayama S."/>
        </authorList>
    </citation>
    <scope>NUCLEOTIDE SEQUENCE [LARGE SCALE GENOMIC DNA]</scope>
    <source>
        <strain evidence="2 3">NIES-144</strain>
    </source>
</reference>
<gene>
    <name evidence="2" type="ORF">HaLaN_01979</name>
</gene>
<sequence length="94" mass="10386">GPHRTLSVTPDQGVKQGCPISPLLFALYVHDISKEFLGHVDVVRVQGTPATHFMYADDLTLVSTSPHGRQRLHLVKCRPSAARSSENMLHVIDM</sequence>
<protein>
    <recommendedName>
        <fullName evidence="1">Reverse transcriptase domain-containing protein</fullName>
    </recommendedName>
</protein>